<evidence type="ECO:0000259" key="7">
    <source>
        <dbReference type="Pfam" id="PF01979"/>
    </source>
</evidence>
<dbReference type="PANTHER" id="PTHR11113:SF2">
    <property type="entry name" value="ADENINE DEAMINASE"/>
    <property type="match status" value="1"/>
</dbReference>
<name>A0A2K1NY77_9BACT</name>
<dbReference type="OrthoDB" id="9775607at2"/>
<gene>
    <name evidence="6" type="primary">ade</name>
    <name evidence="9" type="ORF">X929_07795</name>
</gene>
<comment type="cofactor">
    <cofactor evidence="6">
        <name>Mn(2+)</name>
        <dbReference type="ChEBI" id="CHEBI:29035"/>
    </cofactor>
</comment>
<dbReference type="InterPro" id="IPR032466">
    <property type="entry name" value="Metal_Hydrolase"/>
</dbReference>
<evidence type="ECO:0000256" key="3">
    <source>
        <dbReference type="ARBA" id="ARBA00022801"/>
    </source>
</evidence>
<dbReference type="EC" id="3.5.4.2" evidence="2 6"/>
<evidence type="ECO:0000256" key="1">
    <source>
        <dbReference type="ARBA" id="ARBA00006773"/>
    </source>
</evidence>
<proteinExistence type="inferred from homology"/>
<comment type="catalytic activity">
    <reaction evidence="5 6">
        <text>adenine + H2O + H(+) = hypoxanthine + NH4(+)</text>
        <dbReference type="Rhea" id="RHEA:23688"/>
        <dbReference type="ChEBI" id="CHEBI:15377"/>
        <dbReference type="ChEBI" id="CHEBI:15378"/>
        <dbReference type="ChEBI" id="CHEBI:16708"/>
        <dbReference type="ChEBI" id="CHEBI:17368"/>
        <dbReference type="ChEBI" id="CHEBI:28938"/>
        <dbReference type="EC" id="3.5.4.2"/>
    </reaction>
</comment>
<comment type="similarity">
    <text evidence="1 6">Belongs to the metallo-dependent hydrolases superfamily. Adenine deaminase family.</text>
</comment>
<evidence type="ECO:0000256" key="5">
    <source>
        <dbReference type="ARBA" id="ARBA00047720"/>
    </source>
</evidence>
<dbReference type="InterPro" id="IPR011059">
    <property type="entry name" value="Metal-dep_hydrolase_composite"/>
</dbReference>
<dbReference type="GO" id="GO:0000034">
    <property type="term" value="F:adenine deaminase activity"/>
    <property type="evidence" value="ECO:0007669"/>
    <property type="project" value="UniProtKB-UniRule"/>
</dbReference>
<dbReference type="RefSeq" id="WP_103067414.1">
    <property type="nucleotide sequence ID" value="NZ_AZRL01000021.1"/>
</dbReference>
<keyword evidence="4 6" id="KW-0464">Manganese</keyword>
<dbReference type="InterPro" id="IPR006679">
    <property type="entry name" value="Adenine_deam"/>
</dbReference>
<evidence type="ECO:0000313" key="10">
    <source>
        <dbReference type="Proteomes" id="UP000236434"/>
    </source>
</evidence>
<dbReference type="SUPFAM" id="SSF51338">
    <property type="entry name" value="Composite domain of metallo-dependent hydrolases"/>
    <property type="match status" value="1"/>
</dbReference>
<dbReference type="NCBIfam" id="TIGR01178">
    <property type="entry name" value="ade"/>
    <property type="match status" value="1"/>
</dbReference>
<sequence length="570" mass="63016">MSNKDLLSIALGNEKADLVFKNGKIIDVFNEKVIKEDLAISNGVIIGFGKYEGREEVDIEGKFISPGFIDAHLHLESTMVTIEEFAKTVIPLGTLTLVADPHEIANVAGKVGIKYFLTIGNNIPWNFNLMVPSCVPVTTFDKSGSVLNAEKIKELITEENFFGLGEVMDYEGVLTGQDYIWDKIELMKDYFIDGHAPKLQGKILNAYLLAGIMADHETTSPNEALEKISKGMYIMVREGSVTRDLQSLLPAINDKNNCNFLFATDDKHPEDLISEGHINFMIKKAIKLGIEPLRAIKLATINAARSLGLHRLGGIAPGYKADLLIIDNLDELGIFQVYKDGKKVAENGKALFQVNSNNFERPPTIFHSVNIAPIREEDFKIPKGKTYRVINMIQDQIITGEEFFSFPYSFEEERFIRYNINKIAVVERHKSTGKIGLGLIRGFGLESGAIASSIAHDSHNIIVLGTNSSDMKIAVEKIAEIQGGIVIANNQKIVDFIELPIGGLISTDPIGKVSEKLQELRKIAHNLGVKTNSPFMTLAFMGLPVVPKLKITCDGLYDVENHIFVSLVVN</sequence>
<dbReference type="EMBL" id="AZRL01000021">
    <property type="protein sequence ID" value="PNR95486.1"/>
    <property type="molecule type" value="Genomic_DNA"/>
</dbReference>
<dbReference type="Pfam" id="PF01979">
    <property type="entry name" value="Amidohydro_1"/>
    <property type="match status" value="1"/>
</dbReference>
<evidence type="ECO:0000256" key="4">
    <source>
        <dbReference type="ARBA" id="ARBA00023211"/>
    </source>
</evidence>
<protein>
    <recommendedName>
        <fullName evidence="2 6">Adenine deaminase</fullName>
        <shortName evidence="6">Adenase</shortName>
        <shortName evidence="6">Adenine aminase</shortName>
        <ecNumber evidence="2 6">3.5.4.2</ecNumber>
    </recommendedName>
</protein>
<accession>A0A2K1NY77</accession>
<feature type="domain" description="Adenine deaminase C-terminal" evidence="8">
    <location>
        <begin position="417"/>
        <end position="561"/>
    </location>
</feature>
<dbReference type="Proteomes" id="UP000236434">
    <property type="component" value="Unassembled WGS sequence"/>
</dbReference>
<dbReference type="InterPro" id="IPR006680">
    <property type="entry name" value="Amidohydro-rel"/>
</dbReference>
<feature type="domain" description="Amidohydrolase-related" evidence="7">
    <location>
        <begin position="63"/>
        <end position="343"/>
    </location>
</feature>
<keyword evidence="3 6" id="KW-0378">Hydrolase</keyword>
<evidence type="ECO:0000313" key="9">
    <source>
        <dbReference type="EMBL" id="PNR95486.1"/>
    </source>
</evidence>
<dbReference type="SUPFAM" id="SSF51556">
    <property type="entry name" value="Metallo-dependent hydrolases"/>
    <property type="match status" value="1"/>
</dbReference>
<evidence type="ECO:0000259" key="8">
    <source>
        <dbReference type="Pfam" id="PF13382"/>
    </source>
</evidence>
<evidence type="ECO:0000256" key="2">
    <source>
        <dbReference type="ARBA" id="ARBA00012782"/>
    </source>
</evidence>
<evidence type="ECO:0000256" key="6">
    <source>
        <dbReference type="HAMAP-Rule" id="MF_01518"/>
    </source>
</evidence>
<reference evidence="9 10" key="1">
    <citation type="submission" date="2013-12" db="EMBL/GenBank/DDBJ databases">
        <title>Comparative genomics of Petrotoga isolates.</title>
        <authorList>
            <person name="Nesbo C.L."/>
            <person name="Charchuk R."/>
            <person name="Chow K."/>
        </authorList>
    </citation>
    <scope>NUCLEOTIDE SEQUENCE [LARGE SCALE GENOMIC DNA]</scope>
    <source>
        <strain evidence="9 10">DSM 13574</strain>
    </source>
</reference>
<dbReference type="CDD" id="cd01295">
    <property type="entry name" value="AdeC"/>
    <property type="match status" value="1"/>
</dbReference>
<comment type="caution">
    <text evidence="9">The sequence shown here is derived from an EMBL/GenBank/DDBJ whole genome shotgun (WGS) entry which is preliminary data.</text>
</comment>
<dbReference type="Gene3D" id="2.30.40.10">
    <property type="entry name" value="Urease, subunit C, domain 1"/>
    <property type="match status" value="1"/>
</dbReference>
<dbReference type="PANTHER" id="PTHR11113">
    <property type="entry name" value="N-ACETYLGLUCOSAMINE-6-PHOSPHATE DEACETYLASE"/>
    <property type="match status" value="1"/>
</dbReference>
<dbReference type="HAMAP" id="MF_01518">
    <property type="entry name" value="Adenine_deamin"/>
    <property type="match status" value="1"/>
</dbReference>
<organism evidence="9 10">
    <name type="scientific">Petrotoga olearia DSM 13574</name>
    <dbReference type="NCBI Taxonomy" id="1122955"/>
    <lineage>
        <taxon>Bacteria</taxon>
        <taxon>Thermotogati</taxon>
        <taxon>Thermotogota</taxon>
        <taxon>Thermotogae</taxon>
        <taxon>Petrotogales</taxon>
        <taxon>Petrotogaceae</taxon>
        <taxon>Petrotoga</taxon>
    </lineage>
</organism>
<dbReference type="GO" id="GO:0006146">
    <property type="term" value="P:adenine catabolic process"/>
    <property type="evidence" value="ECO:0007669"/>
    <property type="project" value="InterPro"/>
</dbReference>
<dbReference type="InterPro" id="IPR026912">
    <property type="entry name" value="Adenine_deam_C"/>
</dbReference>
<dbReference type="Gene3D" id="3.20.20.140">
    <property type="entry name" value="Metal-dependent hydrolases"/>
    <property type="match status" value="1"/>
</dbReference>
<dbReference type="Pfam" id="PF13382">
    <property type="entry name" value="Adenine_deam_C"/>
    <property type="match status" value="1"/>
</dbReference>
<dbReference type="AlphaFoldDB" id="A0A2K1NY77"/>